<name>A0A061QWD7_9CHLO</name>
<keyword evidence="5" id="KW-0560">Oxidoreductase</keyword>
<dbReference type="GO" id="GO:0016705">
    <property type="term" value="F:oxidoreductase activity, acting on paired donors, with incorporation or reduction of molecular oxygen"/>
    <property type="evidence" value="ECO:0007669"/>
    <property type="project" value="InterPro"/>
</dbReference>
<evidence type="ECO:0000256" key="5">
    <source>
        <dbReference type="ARBA" id="ARBA00023002"/>
    </source>
</evidence>
<evidence type="ECO:0000256" key="7">
    <source>
        <dbReference type="SAM" id="MobiDB-lite"/>
    </source>
</evidence>
<dbReference type="GO" id="GO:0051213">
    <property type="term" value="F:dioxygenase activity"/>
    <property type="evidence" value="ECO:0007669"/>
    <property type="project" value="UniProtKB-KW"/>
</dbReference>
<organism evidence="9">
    <name type="scientific">Tetraselmis sp. GSL018</name>
    <dbReference type="NCBI Taxonomy" id="582737"/>
    <lineage>
        <taxon>Eukaryota</taxon>
        <taxon>Viridiplantae</taxon>
        <taxon>Chlorophyta</taxon>
        <taxon>core chlorophytes</taxon>
        <taxon>Chlorodendrophyceae</taxon>
        <taxon>Chlorodendrales</taxon>
        <taxon>Chlorodendraceae</taxon>
        <taxon>Tetraselmis</taxon>
    </lineage>
</organism>
<protein>
    <submittedName>
        <fullName evidence="9">Prolyl 4-hydroxylase alpha subunit</fullName>
    </submittedName>
</protein>
<evidence type="ECO:0000259" key="8">
    <source>
        <dbReference type="PROSITE" id="PS51471"/>
    </source>
</evidence>
<dbReference type="PANTHER" id="PTHR24014">
    <property type="entry name" value="2-OXOGLUTARATE AND IRON-DEPENDENT OXYGENASE DOMAIN-CONTAINING PROTEIN 2"/>
    <property type="match status" value="1"/>
</dbReference>
<dbReference type="Pfam" id="PF25238">
    <property type="entry name" value="OGFOD2-like"/>
    <property type="match status" value="1"/>
</dbReference>
<dbReference type="PANTHER" id="PTHR24014:SF4">
    <property type="entry name" value="2-OXOGLUTARATE AND IRON-DEPENDENT OXYGENASE DOMAIN-CONTAINING PROTEIN 2"/>
    <property type="match status" value="1"/>
</dbReference>
<evidence type="ECO:0000313" key="9">
    <source>
        <dbReference type="EMBL" id="JAC64023.1"/>
    </source>
</evidence>
<dbReference type="GO" id="GO:0031418">
    <property type="term" value="F:L-ascorbic acid binding"/>
    <property type="evidence" value="ECO:0007669"/>
    <property type="project" value="UniProtKB-KW"/>
</dbReference>
<feature type="region of interest" description="Disordered" evidence="7">
    <location>
        <begin position="48"/>
        <end position="73"/>
    </location>
</feature>
<feature type="domain" description="Fe2OG dioxygenase" evidence="8">
    <location>
        <begin position="194"/>
        <end position="288"/>
    </location>
</feature>
<accession>A0A061QWD7</accession>
<dbReference type="GO" id="GO:0005506">
    <property type="term" value="F:iron ion binding"/>
    <property type="evidence" value="ECO:0007669"/>
    <property type="project" value="InterPro"/>
</dbReference>
<dbReference type="AlphaFoldDB" id="A0A061QWD7"/>
<gene>
    <name evidence="9" type="ORF">TSPGSL018_19214</name>
</gene>
<keyword evidence="6" id="KW-0408">Iron</keyword>
<keyword evidence="3" id="KW-0847">Vitamin C</keyword>
<dbReference type="PROSITE" id="PS51471">
    <property type="entry name" value="FE2OG_OXY"/>
    <property type="match status" value="1"/>
</dbReference>
<keyword evidence="2" id="KW-0479">Metal-binding</keyword>
<evidence type="ECO:0000256" key="2">
    <source>
        <dbReference type="ARBA" id="ARBA00022723"/>
    </source>
</evidence>
<evidence type="ECO:0000256" key="1">
    <source>
        <dbReference type="ARBA" id="ARBA00001961"/>
    </source>
</evidence>
<evidence type="ECO:0000256" key="3">
    <source>
        <dbReference type="ARBA" id="ARBA00022896"/>
    </source>
</evidence>
<keyword evidence="4" id="KW-0223">Dioxygenase</keyword>
<feature type="compositionally biased region" description="Low complexity" evidence="7">
    <location>
        <begin position="53"/>
        <end position="64"/>
    </location>
</feature>
<evidence type="ECO:0000256" key="4">
    <source>
        <dbReference type="ARBA" id="ARBA00022964"/>
    </source>
</evidence>
<sequence length="346" mass="39720">MKMNNPVARTSKTQLCNRIQFMRNGSRKISQICCSTTPSRQPTAVTRRTQQGAAAFQAQRTSAAPSDRYKSMRKHPELFDTEQGWRTDWFPDELIRFQNSIGSGIESAVEQLVKEESSGIYSFPLFRVEFCNMLMEEMENYCDSGLPIRRPNSMNNYGLVLNEIGMRDMITQLQQQYLLPIAKTLFPVEGSQFDFHHSFIVKYKQGEDLGLDMHTDDSDVTFNVCLGREFTGAGLTFCGRSRTAAHRKFQFKYPHVVGRCVVHLGSHRHGADDLATGERNNLIIWNHNKRYRATGAHIGRSYEKEDGPPDPECLSFTHDRDYGHFRSYPPGKEHFKSRGWCPPPQY</sequence>
<feature type="non-terminal residue" evidence="9">
    <location>
        <position position="346"/>
    </location>
</feature>
<proteinExistence type="predicted"/>
<reference evidence="9" key="1">
    <citation type="submission" date="2014-05" db="EMBL/GenBank/DDBJ databases">
        <title>The transcriptome of the halophilic microalga Tetraselmis sp. GSL018 isolated from the Great Salt Lake, Utah.</title>
        <authorList>
            <person name="Jinkerson R.E."/>
            <person name="D'Adamo S."/>
            <person name="Posewitz M.C."/>
        </authorList>
    </citation>
    <scope>NUCLEOTIDE SEQUENCE</scope>
    <source>
        <strain evidence="9">GSL018</strain>
    </source>
</reference>
<dbReference type="InterPro" id="IPR005123">
    <property type="entry name" value="Oxoglu/Fe-dep_dioxygenase_dom"/>
</dbReference>
<dbReference type="InterPro" id="IPR006620">
    <property type="entry name" value="Pro_4_hyd_alph"/>
</dbReference>
<dbReference type="SMART" id="SM00702">
    <property type="entry name" value="P4Hc"/>
    <property type="match status" value="1"/>
</dbReference>
<evidence type="ECO:0000256" key="6">
    <source>
        <dbReference type="ARBA" id="ARBA00023004"/>
    </source>
</evidence>
<comment type="cofactor">
    <cofactor evidence="1">
        <name>L-ascorbate</name>
        <dbReference type="ChEBI" id="CHEBI:38290"/>
    </cofactor>
</comment>
<dbReference type="EMBL" id="GBEZ01022834">
    <property type="protein sequence ID" value="JAC64023.1"/>
    <property type="molecule type" value="Transcribed_RNA"/>
</dbReference>